<proteinExistence type="predicted"/>
<dbReference type="Proteomes" id="UP001595872">
    <property type="component" value="Unassembled WGS sequence"/>
</dbReference>
<keyword evidence="2" id="KW-1185">Reference proteome</keyword>
<dbReference type="RefSeq" id="WP_378251944.1">
    <property type="nucleotide sequence ID" value="NZ_JBHSIT010000001.1"/>
</dbReference>
<comment type="caution">
    <text evidence="1">The sequence shown here is derived from an EMBL/GenBank/DDBJ whole genome shotgun (WGS) entry which is preliminary data.</text>
</comment>
<protein>
    <submittedName>
        <fullName evidence="1">Uncharacterized protein</fullName>
    </submittedName>
</protein>
<sequence length="56" mass="6224">MTGRVLLLHALRDHFPQWDVFVDDRQIWRATGFIVVSASSAEALADALLRAEGADD</sequence>
<reference evidence="2" key="1">
    <citation type="journal article" date="2019" name="Int. J. Syst. Evol. Microbiol.">
        <title>The Global Catalogue of Microorganisms (GCM) 10K type strain sequencing project: providing services to taxonomists for standard genome sequencing and annotation.</title>
        <authorList>
            <consortium name="The Broad Institute Genomics Platform"/>
            <consortium name="The Broad Institute Genome Sequencing Center for Infectious Disease"/>
            <person name="Wu L."/>
            <person name="Ma J."/>
        </authorList>
    </citation>
    <scope>NUCLEOTIDE SEQUENCE [LARGE SCALE GENOMIC DNA]</scope>
    <source>
        <strain evidence="2">KLKA75</strain>
    </source>
</reference>
<evidence type="ECO:0000313" key="1">
    <source>
        <dbReference type="EMBL" id="MFC4906229.1"/>
    </source>
</evidence>
<organism evidence="1 2">
    <name type="scientific">Actinomadura gamaensis</name>
    <dbReference type="NCBI Taxonomy" id="1763541"/>
    <lineage>
        <taxon>Bacteria</taxon>
        <taxon>Bacillati</taxon>
        <taxon>Actinomycetota</taxon>
        <taxon>Actinomycetes</taxon>
        <taxon>Streptosporangiales</taxon>
        <taxon>Thermomonosporaceae</taxon>
        <taxon>Actinomadura</taxon>
    </lineage>
</organism>
<accession>A0ABV9TRJ0</accession>
<evidence type="ECO:0000313" key="2">
    <source>
        <dbReference type="Proteomes" id="UP001595872"/>
    </source>
</evidence>
<name>A0ABV9TRJ0_9ACTN</name>
<gene>
    <name evidence="1" type="ORF">ACFPCY_02775</name>
</gene>
<dbReference type="EMBL" id="JBHSIT010000001">
    <property type="protein sequence ID" value="MFC4906229.1"/>
    <property type="molecule type" value="Genomic_DNA"/>
</dbReference>